<dbReference type="InterPro" id="IPR018506">
    <property type="entry name" value="Cyt_B5_heme-BS"/>
</dbReference>
<dbReference type="InterPro" id="IPR001199">
    <property type="entry name" value="Cyt_B5-like_heme/steroid-bd"/>
</dbReference>
<sequence>MEEHKAFSLSEVSLHSSKKDCWLIIHSQVYDVTKFLEEHPGGEEVLIEASGKGDATKGFEEVGHSSTATSMMSGYLIGVLDQGSTSGSAAGAEQSSKVVAREEKETTLIERKPSSAAFMNLFPYLIPLLIVALAFGGWYFLNKAKP</sequence>
<name>A0A834Z7K0_TETSI</name>
<dbReference type="SUPFAM" id="SSF55856">
    <property type="entry name" value="Cytochrome b5-like heme/steroid binding domain"/>
    <property type="match status" value="1"/>
</dbReference>
<dbReference type="PROSITE" id="PS50255">
    <property type="entry name" value="CYTOCHROME_B5_2"/>
    <property type="match status" value="1"/>
</dbReference>
<keyword evidence="2 8" id="KW-0349">Heme</keyword>
<dbReference type="Pfam" id="PF00173">
    <property type="entry name" value="Cyt-b5"/>
    <property type="match status" value="1"/>
</dbReference>
<keyword evidence="12" id="KW-1185">Reference proteome</keyword>
<keyword evidence="4 8" id="KW-0479">Metal-binding</keyword>
<organism evidence="11 12">
    <name type="scientific">Tetracentron sinense</name>
    <name type="common">Spur-leaf</name>
    <dbReference type="NCBI Taxonomy" id="13715"/>
    <lineage>
        <taxon>Eukaryota</taxon>
        <taxon>Viridiplantae</taxon>
        <taxon>Streptophyta</taxon>
        <taxon>Embryophyta</taxon>
        <taxon>Tracheophyta</taxon>
        <taxon>Spermatophyta</taxon>
        <taxon>Magnoliopsida</taxon>
        <taxon>Trochodendrales</taxon>
        <taxon>Trochodendraceae</taxon>
        <taxon>Tetracentron</taxon>
    </lineage>
</organism>
<dbReference type="OMA" id="KKDCWLI"/>
<evidence type="ECO:0000313" key="11">
    <source>
        <dbReference type="EMBL" id="KAF8402434.1"/>
    </source>
</evidence>
<dbReference type="AlphaFoldDB" id="A0A834Z7K0"/>
<dbReference type="Proteomes" id="UP000655225">
    <property type="component" value="Unassembled WGS sequence"/>
</dbReference>
<dbReference type="InterPro" id="IPR050668">
    <property type="entry name" value="Cytochrome_b5"/>
</dbReference>
<evidence type="ECO:0000256" key="3">
    <source>
        <dbReference type="ARBA" id="ARBA00022692"/>
    </source>
</evidence>
<protein>
    <recommendedName>
        <fullName evidence="10">Cytochrome b5 heme-binding domain-containing protein</fullName>
    </recommendedName>
</protein>
<evidence type="ECO:0000256" key="6">
    <source>
        <dbReference type="ARBA" id="ARBA00023136"/>
    </source>
</evidence>
<dbReference type="FunFam" id="3.10.120.10:FF:000002">
    <property type="entry name" value="Cytochrome b5 type B"/>
    <property type="match status" value="1"/>
</dbReference>
<feature type="region of interest" description="Disordered" evidence="9">
    <location>
        <begin position="83"/>
        <end position="102"/>
    </location>
</feature>
<feature type="compositionally biased region" description="Polar residues" evidence="9">
    <location>
        <begin position="83"/>
        <end position="97"/>
    </location>
</feature>
<accession>A0A834Z7K0</accession>
<proteinExistence type="inferred from homology"/>
<comment type="subcellular location">
    <subcellularLocation>
        <location evidence="1">Membrane</location>
    </subcellularLocation>
</comment>
<feature type="transmembrane region" description="Helical" evidence="8">
    <location>
        <begin position="121"/>
        <end position="141"/>
    </location>
</feature>
<dbReference type="OrthoDB" id="260519at2759"/>
<dbReference type="EMBL" id="JABCRI010000008">
    <property type="protein sequence ID" value="KAF8402434.1"/>
    <property type="molecule type" value="Genomic_DNA"/>
</dbReference>
<evidence type="ECO:0000256" key="7">
    <source>
        <dbReference type="ARBA" id="ARBA00038168"/>
    </source>
</evidence>
<keyword evidence="5 8" id="KW-0408">Iron</keyword>
<comment type="similarity">
    <text evidence="7 8">Belongs to the cytochrome b5 family.</text>
</comment>
<comment type="caution">
    <text evidence="11">The sequence shown here is derived from an EMBL/GenBank/DDBJ whole genome shotgun (WGS) entry which is preliminary data.</text>
</comment>
<evidence type="ECO:0000259" key="10">
    <source>
        <dbReference type="PROSITE" id="PS50255"/>
    </source>
</evidence>
<dbReference type="PANTHER" id="PTHR19359">
    <property type="entry name" value="CYTOCHROME B5"/>
    <property type="match status" value="1"/>
</dbReference>
<dbReference type="PRINTS" id="PR00363">
    <property type="entry name" value="CYTOCHROMEB5"/>
</dbReference>
<keyword evidence="6 8" id="KW-0472">Membrane</keyword>
<dbReference type="Gene3D" id="3.10.120.10">
    <property type="entry name" value="Cytochrome b5-like heme/steroid binding domain"/>
    <property type="match status" value="1"/>
</dbReference>
<dbReference type="GO" id="GO:0016020">
    <property type="term" value="C:membrane"/>
    <property type="evidence" value="ECO:0007669"/>
    <property type="project" value="UniProtKB-SubCell"/>
</dbReference>
<dbReference type="SMART" id="SM01117">
    <property type="entry name" value="Cyt-b5"/>
    <property type="match status" value="1"/>
</dbReference>
<keyword evidence="3 8" id="KW-0812">Transmembrane</keyword>
<dbReference type="GO" id="GO:0020037">
    <property type="term" value="F:heme binding"/>
    <property type="evidence" value="ECO:0007669"/>
    <property type="project" value="UniProtKB-UniRule"/>
</dbReference>
<feature type="domain" description="Cytochrome b5 heme-binding" evidence="10">
    <location>
        <begin position="4"/>
        <end position="81"/>
    </location>
</feature>
<evidence type="ECO:0000313" key="12">
    <source>
        <dbReference type="Proteomes" id="UP000655225"/>
    </source>
</evidence>
<evidence type="ECO:0000256" key="2">
    <source>
        <dbReference type="ARBA" id="ARBA00022617"/>
    </source>
</evidence>
<evidence type="ECO:0000256" key="1">
    <source>
        <dbReference type="ARBA" id="ARBA00004370"/>
    </source>
</evidence>
<evidence type="ECO:0000256" key="8">
    <source>
        <dbReference type="RuleBase" id="RU362121"/>
    </source>
</evidence>
<reference evidence="11 12" key="1">
    <citation type="submission" date="2020-04" db="EMBL/GenBank/DDBJ databases">
        <title>Plant Genome Project.</title>
        <authorList>
            <person name="Zhang R.-G."/>
        </authorList>
    </citation>
    <scope>NUCLEOTIDE SEQUENCE [LARGE SCALE GENOMIC DNA]</scope>
    <source>
        <strain evidence="11">YNK0</strain>
        <tissue evidence="11">Leaf</tissue>
    </source>
</reference>
<evidence type="ECO:0000256" key="4">
    <source>
        <dbReference type="ARBA" id="ARBA00022723"/>
    </source>
</evidence>
<dbReference type="InterPro" id="IPR036400">
    <property type="entry name" value="Cyt_B5-like_heme/steroid_sf"/>
</dbReference>
<dbReference type="PANTHER" id="PTHR19359:SF101">
    <property type="entry name" value="CYTOCHROME B5-LIKE HEME_STEROID BINDING DOMAIN CONTAINING PROTEIN, EXPRESSED"/>
    <property type="match status" value="1"/>
</dbReference>
<evidence type="ECO:0000256" key="9">
    <source>
        <dbReference type="SAM" id="MobiDB-lite"/>
    </source>
</evidence>
<dbReference type="PROSITE" id="PS00191">
    <property type="entry name" value="CYTOCHROME_B5_1"/>
    <property type="match status" value="1"/>
</dbReference>
<keyword evidence="8" id="KW-1133">Transmembrane helix</keyword>
<gene>
    <name evidence="11" type="ORF">HHK36_013390</name>
</gene>
<evidence type="ECO:0000256" key="5">
    <source>
        <dbReference type="ARBA" id="ARBA00023004"/>
    </source>
</evidence>
<dbReference type="GO" id="GO:0046872">
    <property type="term" value="F:metal ion binding"/>
    <property type="evidence" value="ECO:0007669"/>
    <property type="project" value="UniProtKB-UniRule"/>
</dbReference>